<dbReference type="Proteomes" id="UP000829685">
    <property type="component" value="Unassembled WGS sequence"/>
</dbReference>
<name>A0A9P9WJV9_9PEZI</name>
<dbReference type="AlphaFoldDB" id="A0A9P9WJV9"/>
<dbReference type="Pfam" id="PF01979">
    <property type="entry name" value="Amidohydro_1"/>
    <property type="match status" value="1"/>
</dbReference>
<evidence type="ECO:0000259" key="1">
    <source>
        <dbReference type="Pfam" id="PF01979"/>
    </source>
</evidence>
<dbReference type="Gene3D" id="1.20.58.520">
    <property type="entry name" value="Amidohydrolase"/>
    <property type="match status" value="1"/>
</dbReference>
<feature type="domain" description="Amidohydrolase-related" evidence="1">
    <location>
        <begin position="50"/>
        <end position="348"/>
    </location>
</feature>
<evidence type="ECO:0000313" key="3">
    <source>
        <dbReference type="Proteomes" id="UP000829685"/>
    </source>
</evidence>
<dbReference type="InterPro" id="IPR011059">
    <property type="entry name" value="Metal-dep_hydrolase_composite"/>
</dbReference>
<dbReference type="SUPFAM" id="SSF51556">
    <property type="entry name" value="Metallo-dependent hydrolases"/>
    <property type="match status" value="1"/>
</dbReference>
<comment type="caution">
    <text evidence="2">The sequence shown here is derived from an EMBL/GenBank/DDBJ whole genome shotgun (WGS) entry which is preliminary data.</text>
</comment>
<reference evidence="2" key="1">
    <citation type="submission" date="2021-03" db="EMBL/GenBank/DDBJ databases">
        <title>Revisited historic fungal species revealed as producer of novel bioactive compounds through whole genome sequencing and comparative genomics.</title>
        <authorList>
            <person name="Vignolle G.A."/>
            <person name="Hochenegger N."/>
            <person name="Mach R.L."/>
            <person name="Mach-Aigner A.R."/>
            <person name="Javad Rahimi M."/>
            <person name="Salim K.A."/>
            <person name="Chan C.M."/>
            <person name="Lim L.B.L."/>
            <person name="Cai F."/>
            <person name="Druzhinina I.S."/>
            <person name="U'Ren J.M."/>
            <person name="Derntl C."/>
        </authorList>
    </citation>
    <scope>NUCLEOTIDE SEQUENCE</scope>
    <source>
        <strain evidence="2">TUCIM 5799</strain>
    </source>
</reference>
<dbReference type="Gene3D" id="3.40.50.10910">
    <property type="entry name" value="Amidohydrolase"/>
    <property type="match status" value="1"/>
</dbReference>
<dbReference type="SUPFAM" id="SSF51338">
    <property type="entry name" value="Composite domain of metallo-dependent hydrolases"/>
    <property type="match status" value="1"/>
</dbReference>
<dbReference type="GO" id="GO:0016810">
    <property type="term" value="F:hydrolase activity, acting on carbon-nitrogen (but not peptide) bonds"/>
    <property type="evidence" value="ECO:0007669"/>
    <property type="project" value="InterPro"/>
</dbReference>
<dbReference type="Gene3D" id="2.30.40.10">
    <property type="entry name" value="Urease, subunit C, domain 1"/>
    <property type="match status" value="1"/>
</dbReference>
<gene>
    <name evidence="2" type="ORF">JX265_007656</name>
</gene>
<dbReference type="InterPro" id="IPR006680">
    <property type="entry name" value="Amidohydro-rel"/>
</dbReference>
<protein>
    <recommendedName>
        <fullName evidence="1">Amidohydrolase-related domain-containing protein</fullName>
    </recommendedName>
</protein>
<organism evidence="2 3">
    <name type="scientific">Neoarthrinium moseri</name>
    <dbReference type="NCBI Taxonomy" id="1658444"/>
    <lineage>
        <taxon>Eukaryota</taxon>
        <taxon>Fungi</taxon>
        <taxon>Dikarya</taxon>
        <taxon>Ascomycota</taxon>
        <taxon>Pezizomycotina</taxon>
        <taxon>Sordariomycetes</taxon>
        <taxon>Xylariomycetidae</taxon>
        <taxon>Amphisphaeriales</taxon>
        <taxon>Apiosporaceae</taxon>
        <taxon>Neoarthrinium</taxon>
    </lineage>
</organism>
<accession>A0A9P9WJV9</accession>
<dbReference type="EMBL" id="JAFIMR010000019">
    <property type="protein sequence ID" value="KAI1867080.1"/>
    <property type="molecule type" value="Genomic_DNA"/>
</dbReference>
<proteinExistence type="predicted"/>
<dbReference type="InterPro" id="IPR051781">
    <property type="entry name" value="Metallo-dep_Hydrolase"/>
</dbReference>
<dbReference type="Gene3D" id="3.30.110.90">
    <property type="entry name" value="Amidohydrolase"/>
    <property type="match status" value="1"/>
</dbReference>
<dbReference type="InterPro" id="IPR032466">
    <property type="entry name" value="Metal_Hydrolase"/>
</dbReference>
<sequence length="371" mass="40058">MPKTVIKNALVFDGENINEPRTVIIDGPQIVEDEEGGSNADTVIDGTGCTLLPGLIDCHVHIDSVEQLASCASYGVTTVCDMACWPPEKYEKLHSADVATRWLGSGLPAFAEKSTHGRLMRFAGVGMEKAVRGTEEAAMFVEDRVRQGVDYIKIIADAPGIEQESLDELQRSAVQHGKMTVAHTAHYDAFTRGLQAGFNILTHAPMDKALDSQITNKMVQRQTIAVPTLTMMETFAGSWVLTLFKGRMNFQNAVDSVAAMHRAGVPILAGTDTNNNPFMSVGCGKSLHHELELLVRAGLTPTEALRAATSLAAKSFGIDDRGRIGPGLKADLLLVEGDPTKDITATRRLRRIWSGGKAIELAKEEGSCTLM</sequence>
<dbReference type="PANTHER" id="PTHR43135">
    <property type="entry name" value="ALPHA-D-RIBOSE 1-METHYLPHOSPHONATE 5-TRIPHOSPHATE DIPHOSPHATASE"/>
    <property type="match status" value="1"/>
</dbReference>
<keyword evidence="3" id="KW-1185">Reference proteome</keyword>
<evidence type="ECO:0000313" key="2">
    <source>
        <dbReference type="EMBL" id="KAI1867080.1"/>
    </source>
</evidence>
<dbReference type="PANTHER" id="PTHR43135:SF3">
    <property type="entry name" value="ALPHA-D-RIBOSE 1-METHYLPHOSPHONATE 5-TRIPHOSPHATE DIPHOSPHATASE"/>
    <property type="match status" value="1"/>
</dbReference>